<keyword evidence="1" id="KW-0677">Repeat</keyword>
<dbReference type="SUPFAM" id="SSF101898">
    <property type="entry name" value="NHL repeat"/>
    <property type="match status" value="1"/>
</dbReference>
<dbReference type="Pfam" id="PF01436">
    <property type="entry name" value="NHL"/>
    <property type="match status" value="3"/>
</dbReference>
<dbReference type="PANTHER" id="PTHR24104:SF57">
    <property type="entry name" value="BEE-MILK PROTEIN"/>
    <property type="match status" value="1"/>
</dbReference>
<dbReference type="InterPro" id="IPR011042">
    <property type="entry name" value="6-blade_b-propeller_TolB-like"/>
</dbReference>
<dbReference type="InParanoid" id="C3YNK1"/>
<protein>
    <submittedName>
        <fullName evidence="3">Uncharacterized protein</fullName>
    </submittedName>
</protein>
<evidence type="ECO:0000313" key="3">
    <source>
        <dbReference type="EMBL" id="EEN58096.1"/>
    </source>
</evidence>
<dbReference type="Gene3D" id="2.120.10.30">
    <property type="entry name" value="TolB, C-terminal domain"/>
    <property type="match status" value="2"/>
</dbReference>
<evidence type="ECO:0000256" key="2">
    <source>
        <dbReference type="PROSITE-ProRule" id="PRU00504"/>
    </source>
</evidence>
<sequence length="242" mass="26834">LRFGQKGRQQGQFDGPVDVAVHGDRLYVADTYNHRVQVFDLSGNFLKKISPSGELMETKKFSLSEYCTNPYGLAVQRDGRVVIADPAKNSIFLFEADGTLVKQVGGQGEGEGQFNQPHFVCVDREDNIIVADKNNHCVQVFDRNMDFHHKFGREGDRPQDMWAPMGVSADSRGNIVLANMGGTTDGVGHGEKLQVFQSDGTWVSTISSEGDKLKWPHGVAVTEDGHVFVADVAGHFIRKYRY</sequence>
<name>C3YNK1_BRAFL</name>
<dbReference type="AlphaFoldDB" id="C3YNK1"/>
<feature type="repeat" description="NHL" evidence="2">
    <location>
        <begin position="203"/>
        <end position="242"/>
    </location>
</feature>
<gene>
    <name evidence="3" type="ORF">BRAFLDRAFT_159176</name>
</gene>
<accession>C3YNK1</accession>
<dbReference type="PROSITE" id="PS51125">
    <property type="entry name" value="NHL"/>
    <property type="match status" value="3"/>
</dbReference>
<reference evidence="3" key="1">
    <citation type="journal article" date="2008" name="Nature">
        <title>The amphioxus genome and the evolution of the chordate karyotype.</title>
        <authorList>
            <consortium name="US DOE Joint Genome Institute (JGI-PGF)"/>
            <person name="Putnam N.H."/>
            <person name="Butts T."/>
            <person name="Ferrier D.E.K."/>
            <person name="Furlong R.F."/>
            <person name="Hellsten U."/>
            <person name="Kawashima T."/>
            <person name="Robinson-Rechavi M."/>
            <person name="Shoguchi E."/>
            <person name="Terry A."/>
            <person name="Yu J.-K."/>
            <person name="Benito-Gutierrez E.L."/>
            <person name="Dubchak I."/>
            <person name="Garcia-Fernandez J."/>
            <person name="Gibson-Brown J.J."/>
            <person name="Grigoriev I.V."/>
            <person name="Horton A.C."/>
            <person name="de Jong P.J."/>
            <person name="Jurka J."/>
            <person name="Kapitonov V.V."/>
            <person name="Kohara Y."/>
            <person name="Kuroki Y."/>
            <person name="Lindquist E."/>
            <person name="Lucas S."/>
            <person name="Osoegawa K."/>
            <person name="Pennacchio L.A."/>
            <person name="Salamov A.A."/>
            <person name="Satou Y."/>
            <person name="Sauka-Spengler T."/>
            <person name="Schmutz J."/>
            <person name="Shin-I T."/>
            <person name="Toyoda A."/>
            <person name="Bronner-Fraser M."/>
            <person name="Fujiyama A."/>
            <person name="Holland L.Z."/>
            <person name="Holland P.W.H."/>
            <person name="Satoh N."/>
            <person name="Rokhsar D.S."/>
        </authorList>
    </citation>
    <scope>NUCLEOTIDE SEQUENCE [LARGE SCALE GENOMIC DNA]</scope>
    <source>
        <strain evidence="3">S238N-H82</strain>
        <tissue evidence="3">Testes</tissue>
    </source>
</reference>
<dbReference type="eggNOG" id="KOG2177">
    <property type="taxonomic scope" value="Eukaryota"/>
</dbReference>
<dbReference type="FunFam" id="2.120.10.30:FF:000095">
    <property type="entry name" value="Uncharacterized protein"/>
    <property type="match status" value="1"/>
</dbReference>
<dbReference type="EMBL" id="GG666534">
    <property type="protein sequence ID" value="EEN58096.1"/>
    <property type="molecule type" value="Genomic_DNA"/>
</dbReference>
<dbReference type="STRING" id="7739.C3YNK1"/>
<feature type="non-terminal residue" evidence="3">
    <location>
        <position position="1"/>
    </location>
</feature>
<feature type="non-terminal residue" evidence="3">
    <location>
        <position position="242"/>
    </location>
</feature>
<organism>
    <name type="scientific">Branchiostoma floridae</name>
    <name type="common">Florida lancelet</name>
    <name type="synonym">Amphioxus</name>
    <dbReference type="NCBI Taxonomy" id="7739"/>
    <lineage>
        <taxon>Eukaryota</taxon>
        <taxon>Metazoa</taxon>
        <taxon>Chordata</taxon>
        <taxon>Cephalochordata</taxon>
        <taxon>Leptocardii</taxon>
        <taxon>Amphioxiformes</taxon>
        <taxon>Branchiostomatidae</taxon>
        <taxon>Branchiostoma</taxon>
    </lineage>
</organism>
<feature type="repeat" description="NHL" evidence="2">
    <location>
        <begin position="101"/>
        <end position="144"/>
    </location>
</feature>
<proteinExistence type="predicted"/>
<dbReference type="InterPro" id="IPR050952">
    <property type="entry name" value="TRIM-NHL_E3_ligases"/>
</dbReference>
<evidence type="ECO:0000256" key="1">
    <source>
        <dbReference type="ARBA" id="ARBA00022737"/>
    </source>
</evidence>
<dbReference type="CDD" id="cd05819">
    <property type="entry name" value="NHL"/>
    <property type="match status" value="1"/>
</dbReference>
<dbReference type="InterPro" id="IPR001258">
    <property type="entry name" value="NHL_repeat"/>
</dbReference>
<feature type="repeat" description="NHL" evidence="2">
    <location>
        <begin position="1"/>
        <end position="42"/>
    </location>
</feature>
<dbReference type="PANTHER" id="PTHR24104">
    <property type="entry name" value="E3 UBIQUITIN-PROTEIN LIGASE NHLRC1-RELATED"/>
    <property type="match status" value="1"/>
</dbReference>